<feature type="transmembrane region" description="Helical" evidence="6">
    <location>
        <begin position="403"/>
        <end position="422"/>
    </location>
</feature>
<feature type="domain" description="Protein kinase" evidence="7">
    <location>
        <begin position="113"/>
        <end position="404"/>
    </location>
</feature>
<dbReference type="GO" id="GO:0005524">
    <property type="term" value="F:ATP binding"/>
    <property type="evidence" value="ECO:0007669"/>
    <property type="project" value="UniProtKB-UniRule"/>
</dbReference>
<dbReference type="RefSeq" id="WP_161813357.1">
    <property type="nucleotide sequence ID" value="NZ_BLJN01000003.1"/>
</dbReference>
<feature type="transmembrane region" description="Helical" evidence="6">
    <location>
        <begin position="434"/>
        <end position="452"/>
    </location>
</feature>
<dbReference type="EMBL" id="BLJN01000003">
    <property type="protein sequence ID" value="GFE81747.1"/>
    <property type="molecule type" value="Genomic_DNA"/>
</dbReference>
<keyword evidence="6" id="KW-1133">Transmembrane helix</keyword>
<feature type="transmembrane region" description="Helical" evidence="6">
    <location>
        <begin position="458"/>
        <end position="479"/>
    </location>
</feature>
<feature type="transmembrane region" description="Helical" evidence="6">
    <location>
        <begin position="521"/>
        <end position="539"/>
    </location>
</feature>
<comment type="caution">
    <text evidence="8">The sequence shown here is derived from an EMBL/GenBank/DDBJ whole genome shotgun (WGS) entry which is preliminary data.</text>
</comment>
<dbReference type="Gene3D" id="1.10.510.10">
    <property type="entry name" value="Transferase(Phosphotransferase) domain 1"/>
    <property type="match status" value="1"/>
</dbReference>
<evidence type="ECO:0000259" key="7">
    <source>
        <dbReference type="PROSITE" id="PS50011"/>
    </source>
</evidence>
<dbReference type="AlphaFoldDB" id="A0A829YEM9"/>
<sequence>MSSRLENALMLLGLESADDPATLWQNYTDRLAVLQHKLINAETPAAQESAQQDLARLVAAYQTARSATEPATRQVNREAVTMMRMDDVGEQETQVHQGSNVVIGPGVVLQGRYEIQAVLGDGGMGRVFAARDRLKDEEVAIKVLRNELLSSNAARTRFLAEAKVSCKLAHPNIVRVFDVGVASGRYFFTMERLRGVSLRRRMQAQLATGKPFPVEEATAIGEQLLEALRHAHRFIVHRDLKPENVWIDSSGVVKLMDFGIARAYQNNELTRTGMNLGTAYYMAPEQHADAKEVDWRADQYAFGVLMYELLTGRVPMGAVQPIERVRRDIPRQIARAIMRAMSPRPDARFESLRELQSRIVARREDDAAGAIFNAFGRSIALGTIAGALFAYFDSLSIGRIHEWMYPSGIAVGIGTALMVEFCETFFRSRYRSHVIAAFIATVMWIGLVLVVAQKLSGLSNGLVMMLCGSVWASSMDYVTRRWRIAAGRFRFEVSFIGAVFGTLLGLALLVQADHVTDRNYLYSALSGILPGMIIAMASLRRRLWRKTDSPFSRVLSLARD</sequence>
<evidence type="ECO:0000313" key="8">
    <source>
        <dbReference type="EMBL" id="GFE81747.1"/>
    </source>
</evidence>
<dbReference type="Proteomes" id="UP000445000">
    <property type="component" value="Unassembled WGS sequence"/>
</dbReference>
<protein>
    <recommendedName>
        <fullName evidence="7">Protein kinase domain-containing protein</fullName>
    </recommendedName>
</protein>
<keyword evidence="4 5" id="KW-0067">ATP-binding</keyword>
<keyword evidence="6" id="KW-0472">Membrane</keyword>
<dbReference type="SMART" id="SM00220">
    <property type="entry name" value="S_TKc"/>
    <property type="match status" value="1"/>
</dbReference>
<evidence type="ECO:0000313" key="9">
    <source>
        <dbReference type="Proteomes" id="UP000445000"/>
    </source>
</evidence>
<organism evidence="8 9">
    <name type="scientific">Steroidobacter agaridevorans</name>
    <dbReference type="NCBI Taxonomy" id="2695856"/>
    <lineage>
        <taxon>Bacteria</taxon>
        <taxon>Pseudomonadati</taxon>
        <taxon>Pseudomonadota</taxon>
        <taxon>Gammaproteobacteria</taxon>
        <taxon>Steroidobacterales</taxon>
        <taxon>Steroidobacteraceae</taxon>
        <taxon>Steroidobacter</taxon>
    </lineage>
</organism>
<dbReference type="PANTHER" id="PTHR43289">
    <property type="entry name" value="MITOGEN-ACTIVATED PROTEIN KINASE KINASE KINASE 20-RELATED"/>
    <property type="match status" value="1"/>
</dbReference>
<evidence type="ECO:0000256" key="6">
    <source>
        <dbReference type="SAM" id="Phobius"/>
    </source>
</evidence>
<dbReference type="InterPro" id="IPR011009">
    <property type="entry name" value="Kinase-like_dom_sf"/>
</dbReference>
<feature type="transmembrane region" description="Helical" evidence="6">
    <location>
        <begin position="491"/>
        <end position="509"/>
    </location>
</feature>
<feature type="binding site" evidence="5">
    <location>
        <position position="142"/>
    </location>
    <ligand>
        <name>ATP</name>
        <dbReference type="ChEBI" id="CHEBI:30616"/>
    </ligand>
</feature>
<dbReference type="InterPro" id="IPR000719">
    <property type="entry name" value="Prot_kinase_dom"/>
</dbReference>
<keyword evidence="3" id="KW-0418">Kinase</keyword>
<reference evidence="9" key="1">
    <citation type="submission" date="2020-01" db="EMBL/GenBank/DDBJ databases">
        <title>'Steroidobacter agaridevorans' sp. nov., agar-degrading bacteria isolated from rhizosphere soils.</title>
        <authorList>
            <person name="Ikenaga M."/>
            <person name="Kataoka M."/>
            <person name="Murouchi A."/>
            <person name="Katsuragi S."/>
            <person name="Sakai M."/>
        </authorList>
    </citation>
    <scope>NUCLEOTIDE SEQUENCE [LARGE SCALE GENOMIC DNA]</scope>
    <source>
        <strain evidence="9">YU21-B</strain>
    </source>
</reference>
<dbReference type="CDD" id="cd14014">
    <property type="entry name" value="STKc_PknB_like"/>
    <property type="match status" value="1"/>
</dbReference>
<proteinExistence type="predicted"/>
<name>A0A829YEM9_9GAMM</name>
<accession>A0A829YEM9</accession>
<dbReference type="GO" id="GO:0004674">
    <property type="term" value="F:protein serine/threonine kinase activity"/>
    <property type="evidence" value="ECO:0007669"/>
    <property type="project" value="TreeGrafter"/>
</dbReference>
<evidence type="ECO:0000256" key="1">
    <source>
        <dbReference type="ARBA" id="ARBA00022679"/>
    </source>
</evidence>
<evidence type="ECO:0000256" key="3">
    <source>
        <dbReference type="ARBA" id="ARBA00022777"/>
    </source>
</evidence>
<keyword evidence="1" id="KW-0808">Transferase</keyword>
<evidence type="ECO:0000256" key="5">
    <source>
        <dbReference type="PROSITE-ProRule" id="PRU10141"/>
    </source>
</evidence>
<dbReference type="PROSITE" id="PS50011">
    <property type="entry name" value="PROTEIN_KINASE_DOM"/>
    <property type="match status" value="1"/>
</dbReference>
<keyword evidence="2 5" id="KW-0547">Nucleotide-binding</keyword>
<dbReference type="PANTHER" id="PTHR43289:SF6">
    <property type="entry name" value="SERINE_THREONINE-PROTEIN KINASE NEKL-3"/>
    <property type="match status" value="1"/>
</dbReference>
<gene>
    <name evidence="8" type="ORF">GCM10011487_37470</name>
</gene>
<evidence type="ECO:0000256" key="2">
    <source>
        <dbReference type="ARBA" id="ARBA00022741"/>
    </source>
</evidence>
<dbReference type="InterPro" id="IPR017441">
    <property type="entry name" value="Protein_kinase_ATP_BS"/>
</dbReference>
<feature type="transmembrane region" description="Helical" evidence="6">
    <location>
        <begin position="367"/>
        <end position="391"/>
    </location>
</feature>
<keyword evidence="6" id="KW-0812">Transmembrane</keyword>
<evidence type="ECO:0000256" key="4">
    <source>
        <dbReference type="ARBA" id="ARBA00022840"/>
    </source>
</evidence>
<dbReference type="Pfam" id="PF00069">
    <property type="entry name" value="Pkinase"/>
    <property type="match status" value="1"/>
</dbReference>
<keyword evidence="9" id="KW-1185">Reference proteome</keyword>
<dbReference type="Gene3D" id="3.30.200.20">
    <property type="entry name" value="Phosphorylase Kinase, domain 1"/>
    <property type="match status" value="1"/>
</dbReference>
<dbReference type="SUPFAM" id="SSF56112">
    <property type="entry name" value="Protein kinase-like (PK-like)"/>
    <property type="match status" value="1"/>
</dbReference>
<dbReference type="PROSITE" id="PS00107">
    <property type="entry name" value="PROTEIN_KINASE_ATP"/>
    <property type="match status" value="1"/>
</dbReference>